<name>A0AAQ3CNQ5_9SPIR</name>
<dbReference type="Pfam" id="PF02890">
    <property type="entry name" value="DUF226"/>
    <property type="match status" value="1"/>
</dbReference>
<dbReference type="Proteomes" id="UP000230633">
    <property type="component" value="Plasmid pYekat-1-lp64"/>
</dbReference>
<geneLocation type="plasmid" evidence="2 4">
    <name>pYekat-76-lp64</name>
</geneLocation>
<gene>
    <name evidence="1" type="ORF">CNO13_06315</name>
    <name evidence="2" type="ORF">EZU67_006135</name>
</gene>
<dbReference type="Proteomes" id="UP000291995">
    <property type="component" value="Plasmid pYekat-76-lp64"/>
</dbReference>
<dbReference type="EMBL" id="CP117140">
    <property type="protein sequence ID" value="WEG86153.1"/>
    <property type="molecule type" value="Genomic_DNA"/>
</dbReference>
<accession>A0AAQ3CNQ5</accession>
<dbReference type="RefSeq" id="WP_099497239.1">
    <property type="nucleotide sequence ID" value="NZ_CP024210.2"/>
</dbReference>
<proteinExistence type="predicted"/>
<protein>
    <submittedName>
        <fullName evidence="2">DUF226 domain-containing protein</fullName>
    </submittedName>
</protein>
<reference evidence="1" key="3">
    <citation type="submission" date="2022-12" db="EMBL/GenBank/DDBJ databases">
        <title>Whole genome sequencing of Borrelia miyamotoi strains isolated at the Russian territory.</title>
        <authorList>
            <person name="Kuleshov K.V."/>
            <person name="Platonov A.E."/>
            <person name="Goptar I.A."/>
            <person name="Shipulin G.A."/>
            <person name="Markelov M.L."/>
            <person name="Koetsveld J."/>
            <person name="Kolyasnikova N.M."/>
            <person name="Sarksyan D.S."/>
            <person name="Toporkova M.G."/>
            <person name="Hovius J.W."/>
        </authorList>
    </citation>
    <scope>NUCLEOTIDE SEQUENCE</scope>
    <source>
        <strain evidence="1">Yekat-1</strain>
        <plasmid evidence="1">pYekat-1-lp64</plasmid>
    </source>
</reference>
<sequence>MEAKFKVKKNSIFIKIEKENNKTLYHTKIFNDFFAFGVSQREKDKFFLSLRGLFNCEKKSMFHLFSIRDCNDKFLGMFYGFRRLKKPIFFKYEDDDTKVIETIPIYKAYYIEFRFKKGSVFCYIKAIHALTKKEKLEKNYAQNLLERILNLENELYKFYNKKLLKEGMVIKWMKKNQK</sequence>
<evidence type="ECO:0000313" key="1">
    <source>
        <dbReference type="EMBL" id="ATQ16744.1"/>
    </source>
</evidence>
<evidence type="ECO:0000313" key="4">
    <source>
        <dbReference type="Proteomes" id="UP000291995"/>
    </source>
</evidence>
<evidence type="ECO:0000313" key="3">
    <source>
        <dbReference type="Proteomes" id="UP000230633"/>
    </source>
</evidence>
<dbReference type="AlphaFoldDB" id="A0AAQ3CNQ5"/>
<dbReference type="EMBL" id="CP024348">
    <property type="protein sequence ID" value="ATQ16744.1"/>
    <property type="molecule type" value="Genomic_DNA"/>
</dbReference>
<reference evidence="3" key="1">
    <citation type="submission" date="2017-10" db="EMBL/GenBank/DDBJ databases">
        <title>Whole genome sequencing of Borrelia miyamotoi strains isolated at the Russian territory.</title>
        <authorList>
            <person name="Kuleshov K.V."/>
            <person name="Platonov A.E."/>
            <person name="Goptar I.A."/>
            <person name="Shipulin G.A."/>
            <person name="Markelov M.L."/>
            <person name="Koetsveld J."/>
            <person name="Kolyasnikova N.M."/>
            <person name="Sarksyan D.S."/>
            <person name="Toporkova M.G."/>
            <person name="Hovius J.W."/>
        </authorList>
    </citation>
    <scope>NUCLEOTIDE SEQUENCE [LARGE SCALE GENOMIC DNA]</scope>
    <source>
        <strain evidence="3">Yekat-1</strain>
        <plasmid evidence="3">pYekat-1-lp64</plasmid>
    </source>
</reference>
<keyword evidence="3" id="KW-1185">Reference proteome</keyword>
<dbReference type="InterPro" id="IPR004180">
    <property type="entry name" value="DUF226_BOR_spp"/>
</dbReference>
<evidence type="ECO:0000313" key="2">
    <source>
        <dbReference type="EMBL" id="WEG86153.1"/>
    </source>
</evidence>
<reference evidence="2" key="2">
    <citation type="submission" date="2022-12" db="EMBL/GenBank/DDBJ databases">
        <title>B. miyamotoi WGS.</title>
        <authorList>
            <person name="Kuleshov K.V."/>
            <person name="Hoornstra D."/>
            <person name="Hovius J.W."/>
            <person name="Platonov A.E."/>
            <person name="Telford S.R. III."/>
        </authorList>
    </citation>
    <scope>NUCLEOTIDE SEQUENCE</scope>
    <source>
        <strain evidence="2">Yekat-76</strain>
        <plasmid evidence="2">pYekat-76-lp64</plasmid>
    </source>
</reference>
<keyword evidence="2" id="KW-0614">Plasmid</keyword>
<geneLocation type="plasmid" evidence="1 3">
    <name>pYekat-1-lp64</name>
</geneLocation>
<organism evidence="2 4">
    <name type="scientific">Borrelia miyamotoi</name>
    <dbReference type="NCBI Taxonomy" id="47466"/>
    <lineage>
        <taxon>Bacteria</taxon>
        <taxon>Pseudomonadati</taxon>
        <taxon>Spirochaetota</taxon>
        <taxon>Spirochaetia</taxon>
        <taxon>Spirochaetales</taxon>
        <taxon>Borreliaceae</taxon>
        <taxon>Borrelia</taxon>
    </lineage>
</organism>